<keyword evidence="3" id="KW-1185">Reference proteome</keyword>
<sequence length="93" mass="11048">MSTMDSGQTCSTSRYSRRRRLHQPVGRQGEAQIELGLARHIPKFPLKWFEIGVIYRTVAGLPPLPDYRRRRCREEPLTRGTCFRNWSFSKWEH</sequence>
<comment type="caution">
    <text evidence="2">The sequence shown here is derived from an EMBL/GenBank/DDBJ whole genome shotgun (WGS) entry which is preliminary data.</text>
</comment>
<dbReference type="EMBL" id="JBEAFC010000001">
    <property type="protein sequence ID" value="KAL1568863.1"/>
    <property type="molecule type" value="Genomic_DNA"/>
</dbReference>
<dbReference type="AlphaFoldDB" id="A0ABD1ILY1"/>
<dbReference type="Proteomes" id="UP001567538">
    <property type="component" value="Unassembled WGS sequence"/>
</dbReference>
<protein>
    <submittedName>
        <fullName evidence="2">Uncharacterized protein</fullName>
    </submittedName>
</protein>
<evidence type="ECO:0000313" key="2">
    <source>
        <dbReference type="EMBL" id="KAL1568863.1"/>
    </source>
</evidence>
<accession>A0ABD1ILY1</accession>
<gene>
    <name evidence="2" type="ORF">AAHA92_00417</name>
</gene>
<reference evidence="2 3" key="1">
    <citation type="submission" date="2024-06" db="EMBL/GenBank/DDBJ databases">
        <title>A chromosome level genome sequence of Diviner's sage (Salvia divinorum).</title>
        <authorList>
            <person name="Ford S.A."/>
            <person name="Ro D.-K."/>
            <person name="Ness R.W."/>
            <person name="Phillips M.A."/>
        </authorList>
    </citation>
    <scope>NUCLEOTIDE SEQUENCE [LARGE SCALE GENOMIC DNA]</scope>
    <source>
        <strain evidence="2">SAF-2024a</strain>
        <tissue evidence="2">Leaf</tissue>
    </source>
</reference>
<evidence type="ECO:0000256" key="1">
    <source>
        <dbReference type="SAM" id="MobiDB-lite"/>
    </source>
</evidence>
<evidence type="ECO:0000313" key="3">
    <source>
        <dbReference type="Proteomes" id="UP001567538"/>
    </source>
</evidence>
<feature type="compositionally biased region" description="Polar residues" evidence="1">
    <location>
        <begin position="1"/>
        <end position="10"/>
    </location>
</feature>
<organism evidence="2 3">
    <name type="scientific">Salvia divinorum</name>
    <name type="common">Maria pastora</name>
    <name type="synonym">Diviner's sage</name>
    <dbReference type="NCBI Taxonomy" id="28513"/>
    <lineage>
        <taxon>Eukaryota</taxon>
        <taxon>Viridiplantae</taxon>
        <taxon>Streptophyta</taxon>
        <taxon>Embryophyta</taxon>
        <taxon>Tracheophyta</taxon>
        <taxon>Spermatophyta</taxon>
        <taxon>Magnoliopsida</taxon>
        <taxon>eudicotyledons</taxon>
        <taxon>Gunneridae</taxon>
        <taxon>Pentapetalae</taxon>
        <taxon>asterids</taxon>
        <taxon>lamiids</taxon>
        <taxon>Lamiales</taxon>
        <taxon>Lamiaceae</taxon>
        <taxon>Nepetoideae</taxon>
        <taxon>Mentheae</taxon>
        <taxon>Salviinae</taxon>
        <taxon>Salvia</taxon>
        <taxon>Salvia subgen. Calosphace</taxon>
    </lineage>
</organism>
<feature type="region of interest" description="Disordered" evidence="1">
    <location>
        <begin position="1"/>
        <end position="27"/>
    </location>
</feature>
<name>A0ABD1ILY1_SALDI</name>
<proteinExistence type="predicted"/>